<feature type="transmembrane region" description="Helical" evidence="7">
    <location>
        <begin position="90"/>
        <end position="115"/>
    </location>
</feature>
<evidence type="ECO:0000313" key="9">
    <source>
        <dbReference type="Proteomes" id="UP000542342"/>
    </source>
</evidence>
<keyword evidence="5 7" id="KW-1133">Transmembrane helix</keyword>
<feature type="transmembrane region" description="Helical" evidence="7">
    <location>
        <begin position="445"/>
        <end position="468"/>
    </location>
</feature>
<keyword evidence="3" id="KW-1003">Cell membrane</keyword>
<name>A0A7V9AC12_9BACT</name>
<dbReference type="AlphaFoldDB" id="A0A7V9AC12"/>
<dbReference type="PANTHER" id="PTHR30106:SF1">
    <property type="entry name" value="UPF0324 MEMBRANE PROTEIN FN0533"/>
    <property type="match status" value="1"/>
</dbReference>
<evidence type="ECO:0000256" key="1">
    <source>
        <dbReference type="ARBA" id="ARBA00004651"/>
    </source>
</evidence>
<feature type="transmembrane region" description="Helical" evidence="7">
    <location>
        <begin position="56"/>
        <end position="83"/>
    </location>
</feature>
<reference evidence="8 9" key="1">
    <citation type="submission" date="2020-07" db="EMBL/GenBank/DDBJ databases">
        <title>Thermogemmata thermophila gen. nov., sp. nov., a novel moderate thermophilic planctomycete from a Kamchatka hot spring.</title>
        <authorList>
            <person name="Elcheninov A.G."/>
            <person name="Podosokorskaya O.A."/>
            <person name="Kovaleva O.L."/>
            <person name="Novikov A."/>
            <person name="Bonch-Osmolovskaya E.A."/>
            <person name="Toshchakov S.V."/>
            <person name="Kublanov I.V."/>
        </authorList>
    </citation>
    <scope>NUCLEOTIDE SEQUENCE [LARGE SCALE GENOMIC DNA]</scope>
    <source>
        <strain evidence="8 9">2918</strain>
    </source>
</reference>
<comment type="similarity">
    <text evidence="2">Belongs to the UPF0324 family.</text>
</comment>
<keyword evidence="9" id="KW-1185">Reference proteome</keyword>
<organism evidence="8 9">
    <name type="scientific">Thermogemmata fonticola</name>
    <dbReference type="NCBI Taxonomy" id="2755323"/>
    <lineage>
        <taxon>Bacteria</taxon>
        <taxon>Pseudomonadati</taxon>
        <taxon>Planctomycetota</taxon>
        <taxon>Planctomycetia</taxon>
        <taxon>Gemmatales</taxon>
        <taxon>Gemmataceae</taxon>
        <taxon>Thermogemmata</taxon>
    </lineage>
</organism>
<feature type="transmembrane region" description="Helical" evidence="7">
    <location>
        <begin position="135"/>
        <end position="154"/>
    </location>
</feature>
<comment type="subcellular location">
    <subcellularLocation>
        <location evidence="1">Cell membrane</location>
        <topology evidence="1">Multi-pass membrane protein</topology>
    </subcellularLocation>
</comment>
<feature type="transmembrane region" description="Helical" evidence="7">
    <location>
        <begin position="166"/>
        <end position="184"/>
    </location>
</feature>
<accession>A0A7V9AC12</accession>
<sequence length="479" mass="52163">MKSVWNNEDGWALVLGLGLFLLALGPIVGMDVLGWAVATQVWREPVRAIQPVSKGYASWGGGAALGLTFLFLLGVLTVAVMLMGGKVRRFVPAFTVVFGLSFLCWWLGHWVYIAATPDKRPAWGVSWSLGLTGEAGYLLALIAGLLLGNFWPKAAATLQEAIRPEWYIKTAIVVMGAAVGVKAAEASGLAAAILFRGFAAIVEAYLIYWALVYFVARRYFGFSREWAAPLASGISICGVSAAIATGAAIRARPVVPILVSSLVVIFSVVELLILPWIASHLLVHEPLVAAAWMGLAVKTDGAAVASGAITEALVYAQASSSGLYYDRGWMLMTTTTVKVFIDIFIGIWAFLLAIIWTCAIDPKPGERLPLRAIWERFPKFVLGYLATFALALILAHTLTHRGGELKTAIEQVDIFRRLFFVLTFFTIGMTSNFRKLREEGLARLALVYVICLFGFILWIGLAISWLFFHGVYPPIVQGN</sequence>
<feature type="transmembrane region" description="Helical" evidence="7">
    <location>
        <begin position="380"/>
        <end position="399"/>
    </location>
</feature>
<feature type="transmembrane region" description="Helical" evidence="7">
    <location>
        <begin position="336"/>
        <end position="359"/>
    </location>
</feature>
<dbReference type="Pfam" id="PF03601">
    <property type="entry name" value="Cons_hypoth698"/>
    <property type="match status" value="1"/>
</dbReference>
<feature type="transmembrane region" description="Helical" evidence="7">
    <location>
        <begin position="255"/>
        <end position="278"/>
    </location>
</feature>
<dbReference type="EMBL" id="JACEFB010000006">
    <property type="protein sequence ID" value="MBA2226583.1"/>
    <property type="molecule type" value="Genomic_DNA"/>
</dbReference>
<evidence type="ECO:0000256" key="2">
    <source>
        <dbReference type="ARBA" id="ARBA00007977"/>
    </source>
</evidence>
<dbReference type="PANTHER" id="PTHR30106">
    <property type="entry name" value="INNER MEMBRANE PROTEIN YEIH-RELATED"/>
    <property type="match status" value="1"/>
</dbReference>
<evidence type="ECO:0000256" key="3">
    <source>
        <dbReference type="ARBA" id="ARBA00022475"/>
    </source>
</evidence>
<dbReference type="GO" id="GO:0005886">
    <property type="term" value="C:plasma membrane"/>
    <property type="evidence" value="ECO:0007669"/>
    <property type="project" value="UniProtKB-SubCell"/>
</dbReference>
<keyword evidence="6 7" id="KW-0472">Membrane</keyword>
<dbReference type="Proteomes" id="UP000542342">
    <property type="component" value="Unassembled WGS sequence"/>
</dbReference>
<protein>
    <submittedName>
        <fullName evidence="8">Putative sulfate exporter family transporter</fullName>
    </submittedName>
</protein>
<keyword evidence="4 7" id="KW-0812">Transmembrane</keyword>
<comment type="caution">
    <text evidence="8">The sequence shown here is derived from an EMBL/GenBank/DDBJ whole genome shotgun (WGS) entry which is preliminary data.</text>
</comment>
<feature type="transmembrane region" description="Helical" evidence="7">
    <location>
        <begin position="414"/>
        <end position="433"/>
    </location>
</feature>
<feature type="transmembrane region" description="Helical" evidence="7">
    <location>
        <begin position="12"/>
        <end position="36"/>
    </location>
</feature>
<evidence type="ECO:0000313" key="8">
    <source>
        <dbReference type="EMBL" id="MBA2226583.1"/>
    </source>
</evidence>
<evidence type="ECO:0000256" key="7">
    <source>
        <dbReference type="SAM" id="Phobius"/>
    </source>
</evidence>
<evidence type="ECO:0000256" key="5">
    <source>
        <dbReference type="ARBA" id="ARBA00022989"/>
    </source>
</evidence>
<dbReference type="InterPro" id="IPR018383">
    <property type="entry name" value="UPF0324_pro"/>
</dbReference>
<feature type="transmembrane region" description="Helical" evidence="7">
    <location>
        <begin position="190"/>
        <end position="214"/>
    </location>
</feature>
<proteinExistence type="inferred from homology"/>
<evidence type="ECO:0000256" key="4">
    <source>
        <dbReference type="ARBA" id="ARBA00022692"/>
    </source>
</evidence>
<evidence type="ECO:0000256" key="6">
    <source>
        <dbReference type="ARBA" id="ARBA00023136"/>
    </source>
</evidence>
<feature type="transmembrane region" description="Helical" evidence="7">
    <location>
        <begin position="226"/>
        <end position="249"/>
    </location>
</feature>
<gene>
    <name evidence="8" type="ORF">H0921_10465</name>
</gene>